<dbReference type="InterPro" id="IPR018541">
    <property type="entry name" value="Ftsk_gamma"/>
</dbReference>
<dbReference type="EMBL" id="CP125292">
    <property type="protein sequence ID" value="WHM23697.1"/>
    <property type="molecule type" value="Genomic_DNA"/>
</dbReference>
<protein>
    <submittedName>
        <fullName evidence="2">DNA translocase FtsK</fullName>
    </submittedName>
</protein>
<gene>
    <name evidence="2" type="ORF">QL281_13190</name>
</gene>
<dbReference type="InterPro" id="IPR036390">
    <property type="entry name" value="WH_DNA-bd_sf"/>
</dbReference>
<sequence length="71" mass="8207">MSELTYETVRDWAVSDPLNDGIMSVSTIKRRFRIAHERSEAFMRRLIEDGIVSASGKPRRILKINNENETV</sequence>
<evidence type="ECO:0000259" key="1">
    <source>
        <dbReference type="SMART" id="SM00843"/>
    </source>
</evidence>
<reference evidence="2" key="1">
    <citation type="submission" date="2023-05" db="EMBL/GenBank/DDBJ databases">
        <title>Complete genome sequence of Bacillus subtilis SRCM117797 isolated from Soybean paste.</title>
        <authorList>
            <person name="Abraha H.B."/>
            <person name="Kim K.-P."/>
            <person name="Ryu M.-S."/>
            <person name="Jeong D.-Y."/>
        </authorList>
    </citation>
    <scope>NUCLEOTIDE SEQUENCE</scope>
    <source>
        <strain evidence="2">SRCM117797</strain>
    </source>
</reference>
<accession>A0AAQ3ES95</accession>
<proteinExistence type="predicted"/>
<dbReference type="Pfam" id="PF09397">
    <property type="entry name" value="FtsK_gamma"/>
    <property type="match status" value="1"/>
</dbReference>
<dbReference type="Gene3D" id="1.10.10.10">
    <property type="entry name" value="Winged helix-like DNA-binding domain superfamily/Winged helix DNA-binding domain"/>
    <property type="match status" value="1"/>
</dbReference>
<dbReference type="Proteomes" id="UP001229422">
    <property type="component" value="Chromosome"/>
</dbReference>
<dbReference type="SMART" id="SM00843">
    <property type="entry name" value="Ftsk_gamma"/>
    <property type="match status" value="1"/>
</dbReference>
<evidence type="ECO:0000313" key="3">
    <source>
        <dbReference type="Proteomes" id="UP001229422"/>
    </source>
</evidence>
<feature type="domain" description="FtsK gamma" evidence="1">
    <location>
        <begin position="12"/>
        <end position="66"/>
    </location>
</feature>
<name>A0AAQ3ES95_BACIU</name>
<evidence type="ECO:0000313" key="2">
    <source>
        <dbReference type="EMBL" id="WHM23697.1"/>
    </source>
</evidence>
<dbReference type="AlphaFoldDB" id="A0AAQ3ES95"/>
<dbReference type="SUPFAM" id="SSF46785">
    <property type="entry name" value="Winged helix' DNA-binding domain"/>
    <property type="match status" value="1"/>
</dbReference>
<dbReference type="InterPro" id="IPR036388">
    <property type="entry name" value="WH-like_DNA-bd_sf"/>
</dbReference>
<organism evidence="2 3">
    <name type="scientific">Bacillus subtilis</name>
    <dbReference type="NCBI Taxonomy" id="1423"/>
    <lineage>
        <taxon>Bacteria</taxon>
        <taxon>Bacillati</taxon>
        <taxon>Bacillota</taxon>
        <taxon>Bacilli</taxon>
        <taxon>Bacillales</taxon>
        <taxon>Bacillaceae</taxon>
        <taxon>Bacillus</taxon>
    </lineage>
</organism>
<dbReference type="RefSeq" id="WP_283010208.1">
    <property type="nucleotide sequence ID" value="NZ_CP125292.1"/>
</dbReference>